<proteinExistence type="predicted"/>
<name>A0A085JPH2_9GAMM</name>
<accession>A0A085JPH2</accession>
<evidence type="ECO:0000313" key="1">
    <source>
        <dbReference type="EMBL" id="KFD22368.1"/>
    </source>
</evidence>
<comment type="caution">
    <text evidence="1">The sequence shown here is derived from an EMBL/GenBank/DDBJ whole genome shotgun (WGS) entry which is preliminary data.</text>
</comment>
<keyword evidence="2" id="KW-1185">Reference proteome</keyword>
<reference evidence="1 2" key="1">
    <citation type="submission" date="2014-05" db="EMBL/GenBank/DDBJ databases">
        <title>ATOL: Assembling a taxonomically balanced genome-scale reconstruction of the evolutionary history of the Enterobacteriaceae.</title>
        <authorList>
            <person name="Plunkett G.III."/>
            <person name="Neeno-Eckwall E.C."/>
            <person name="Glasner J.D."/>
            <person name="Perna N.T."/>
        </authorList>
    </citation>
    <scope>NUCLEOTIDE SEQUENCE [LARGE SCALE GENOMIC DNA]</scope>
    <source>
        <strain evidence="1 2">ATCC 33301</strain>
    </source>
</reference>
<dbReference type="EMBL" id="JMPR01000008">
    <property type="protein sequence ID" value="KFD22368.1"/>
    <property type="molecule type" value="Genomic_DNA"/>
</dbReference>
<evidence type="ECO:0000313" key="2">
    <source>
        <dbReference type="Proteomes" id="UP000028602"/>
    </source>
</evidence>
<organism evidence="1 2">
    <name type="scientific">Tatumella ptyseos ATCC 33301</name>
    <dbReference type="NCBI Taxonomy" id="1005995"/>
    <lineage>
        <taxon>Bacteria</taxon>
        <taxon>Pseudomonadati</taxon>
        <taxon>Pseudomonadota</taxon>
        <taxon>Gammaproteobacteria</taxon>
        <taxon>Enterobacterales</taxon>
        <taxon>Erwiniaceae</taxon>
        <taxon>Tatumella</taxon>
    </lineage>
</organism>
<dbReference type="AlphaFoldDB" id="A0A085JPH2"/>
<protein>
    <submittedName>
        <fullName evidence="1">Uncharacterized protein</fullName>
    </submittedName>
</protein>
<gene>
    <name evidence="1" type="ORF">GTPT_0542</name>
</gene>
<dbReference type="Proteomes" id="UP000028602">
    <property type="component" value="Unassembled WGS sequence"/>
</dbReference>
<sequence>MSALFIPGKGVNSVSRQGFLTLCLTFPGSLSAITSVKLDPFPG</sequence>